<evidence type="ECO:0000313" key="1">
    <source>
        <dbReference type="EMBL" id="GAH55374.1"/>
    </source>
</evidence>
<dbReference type="PANTHER" id="PTHR22642:SF2">
    <property type="entry name" value="PROTEIN LONG AFTER FAR-RED 3"/>
    <property type="match status" value="1"/>
</dbReference>
<accession>X1HND4</accession>
<dbReference type="GO" id="GO:0016810">
    <property type="term" value="F:hydrolase activity, acting on carbon-nitrogen (but not peptide) bonds"/>
    <property type="evidence" value="ECO:0007669"/>
    <property type="project" value="InterPro"/>
</dbReference>
<comment type="caution">
    <text evidence="1">The sequence shown here is derived from an EMBL/GenBank/DDBJ whole genome shotgun (WGS) entry which is preliminary data.</text>
</comment>
<proteinExistence type="predicted"/>
<dbReference type="SUPFAM" id="SSF51338">
    <property type="entry name" value="Composite domain of metallo-dependent hydrolases"/>
    <property type="match status" value="1"/>
</dbReference>
<dbReference type="AlphaFoldDB" id="X1HND4"/>
<dbReference type="PANTHER" id="PTHR22642">
    <property type="entry name" value="IMIDAZOLONEPROPIONASE"/>
    <property type="match status" value="1"/>
</dbReference>
<organism evidence="1">
    <name type="scientific">marine sediment metagenome</name>
    <dbReference type="NCBI Taxonomy" id="412755"/>
    <lineage>
        <taxon>unclassified sequences</taxon>
        <taxon>metagenomes</taxon>
        <taxon>ecological metagenomes</taxon>
    </lineage>
</organism>
<name>X1HND4_9ZZZZ</name>
<dbReference type="InterPro" id="IPR011059">
    <property type="entry name" value="Metal-dep_hydrolase_composite"/>
</dbReference>
<gene>
    <name evidence="1" type="ORF">S03H2_32363</name>
</gene>
<evidence type="ECO:0008006" key="2">
    <source>
        <dbReference type="Google" id="ProtNLM"/>
    </source>
</evidence>
<dbReference type="EMBL" id="BARU01019664">
    <property type="protein sequence ID" value="GAH55374.1"/>
    <property type="molecule type" value="Genomic_DNA"/>
</dbReference>
<sequence length="87" mass="9550">MSMTNLEKKIYFGGSIVTINENQPFVEAVGIKGDKIASVGTLEVVKLEMGKNCEFIDLKGNTLLPGFIDCHLHPMGYISHLLNPDLT</sequence>
<dbReference type="Gene3D" id="2.30.40.10">
    <property type="entry name" value="Urease, subunit C, domain 1"/>
    <property type="match status" value="1"/>
</dbReference>
<feature type="non-terminal residue" evidence="1">
    <location>
        <position position="87"/>
    </location>
</feature>
<protein>
    <recommendedName>
        <fullName evidence="2">Amidohydrolase 3 domain-containing protein</fullName>
    </recommendedName>
</protein>
<reference evidence="1" key="1">
    <citation type="journal article" date="2014" name="Front. Microbiol.">
        <title>High frequency of phylogenetically diverse reductive dehalogenase-homologous genes in deep subseafloor sedimentary metagenomes.</title>
        <authorList>
            <person name="Kawai M."/>
            <person name="Futagami T."/>
            <person name="Toyoda A."/>
            <person name="Takaki Y."/>
            <person name="Nishi S."/>
            <person name="Hori S."/>
            <person name="Arai W."/>
            <person name="Tsubouchi T."/>
            <person name="Morono Y."/>
            <person name="Uchiyama I."/>
            <person name="Ito T."/>
            <person name="Fujiyama A."/>
            <person name="Inagaki F."/>
            <person name="Takami H."/>
        </authorList>
    </citation>
    <scope>NUCLEOTIDE SEQUENCE</scope>
    <source>
        <strain evidence="1">Expedition CK06-06</strain>
    </source>
</reference>